<proteinExistence type="predicted"/>
<gene>
    <name evidence="1" type="ORF">LCGC14_3045980</name>
</gene>
<protein>
    <submittedName>
        <fullName evidence="1">Uncharacterized protein</fullName>
    </submittedName>
</protein>
<sequence>MPDYELGSRRFESCQGCQYERNKMSTVAYTMGNKDSYDRALSEEPTVTKIGRTSEYSGGCCWPTYEEADAWIKTKRDIPYTPQIYALILLNGWDEDTSDDTYKEYGYYSLLTDSDVKHFIRIHNEA</sequence>
<accession>A0A0F8WN29</accession>
<comment type="caution">
    <text evidence="1">The sequence shown here is derived from an EMBL/GenBank/DDBJ whole genome shotgun (WGS) entry which is preliminary data.</text>
</comment>
<name>A0A0F8WN29_9ZZZZ</name>
<dbReference type="AlphaFoldDB" id="A0A0F8WN29"/>
<organism evidence="1">
    <name type="scientific">marine sediment metagenome</name>
    <dbReference type="NCBI Taxonomy" id="412755"/>
    <lineage>
        <taxon>unclassified sequences</taxon>
        <taxon>metagenomes</taxon>
        <taxon>ecological metagenomes</taxon>
    </lineage>
</organism>
<reference evidence="1" key="1">
    <citation type="journal article" date="2015" name="Nature">
        <title>Complex archaea that bridge the gap between prokaryotes and eukaryotes.</title>
        <authorList>
            <person name="Spang A."/>
            <person name="Saw J.H."/>
            <person name="Jorgensen S.L."/>
            <person name="Zaremba-Niedzwiedzka K."/>
            <person name="Martijn J."/>
            <person name="Lind A.E."/>
            <person name="van Eijk R."/>
            <person name="Schleper C."/>
            <person name="Guy L."/>
            <person name="Ettema T.J."/>
        </authorList>
    </citation>
    <scope>NUCLEOTIDE SEQUENCE</scope>
</reference>
<dbReference type="EMBL" id="LAZR01064058">
    <property type="protein sequence ID" value="KKK58282.1"/>
    <property type="molecule type" value="Genomic_DNA"/>
</dbReference>
<evidence type="ECO:0000313" key="1">
    <source>
        <dbReference type="EMBL" id="KKK58282.1"/>
    </source>
</evidence>